<keyword evidence="2" id="KW-0808">Transferase</keyword>
<evidence type="ECO:0000256" key="1">
    <source>
        <dbReference type="ARBA" id="ARBA00022777"/>
    </source>
</evidence>
<feature type="region of interest" description="Disordered" evidence="3">
    <location>
        <begin position="260"/>
        <end position="286"/>
    </location>
</feature>
<name>A0A6A2WYL3_HIBSY</name>
<keyword evidence="2" id="KW-0067">ATP-binding</keyword>
<dbReference type="EMBL" id="VEPZ02001581">
    <property type="protein sequence ID" value="KAE8667172.1"/>
    <property type="molecule type" value="Genomic_DNA"/>
</dbReference>
<dbReference type="GO" id="GO:0005524">
    <property type="term" value="F:ATP binding"/>
    <property type="evidence" value="ECO:0007669"/>
    <property type="project" value="UniProtKB-UniRule"/>
</dbReference>
<feature type="domain" description="PIPK" evidence="4">
    <location>
        <begin position="508"/>
        <end position="740"/>
    </location>
</feature>
<proteinExistence type="predicted"/>
<dbReference type="SUPFAM" id="SSF56104">
    <property type="entry name" value="SAICAR synthase-like"/>
    <property type="match status" value="1"/>
</dbReference>
<dbReference type="GO" id="GO:0000285">
    <property type="term" value="F:1-phosphatidylinositol-3-phosphate 5-kinase activity"/>
    <property type="evidence" value="ECO:0007669"/>
    <property type="project" value="TreeGrafter"/>
</dbReference>
<dbReference type="PROSITE" id="PS51455">
    <property type="entry name" value="PIPK"/>
    <property type="match status" value="1"/>
</dbReference>
<dbReference type="InterPro" id="IPR002498">
    <property type="entry name" value="PInositol-4-P-4/5-kinase_core"/>
</dbReference>
<dbReference type="AlphaFoldDB" id="A0A6A2WYL3"/>
<evidence type="ECO:0000256" key="2">
    <source>
        <dbReference type="PROSITE-ProRule" id="PRU00781"/>
    </source>
</evidence>
<dbReference type="InterPro" id="IPR027484">
    <property type="entry name" value="PInositol-4-P-5-kinase_N"/>
</dbReference>
<dbReference type="GO" id="GO:0046854">
    <property type="term" value="P:phosphatidylinositol phosphate biosynthetic process"/>
    <property type="evidence" value="ECO:0007669"/>
    <property type="project" value="TreeGrafter"/>
</dbReference>
<dbReference type="Pfam" id="PF01504">
    <property type="entry name" value="PIP5K"/>
    <property type="match status" value="1"/>
</dbReference>
<protein>
    <submittedName>
        <fullName evidence="5">1-phosphatidylinositol-3-phosphate 5-kinase FAB1B-like isoform X5</fullName>
    </submittedName>
</protein>
<dbReference type="PANTHER" id="PTHR45748:SF7">
    <property type="entry name" value="1-PHOSPHATIDYLINOSITOL 3-PHOSPHATE 5-KINASE-RELATED"/>
    <property type="match status" value="1"/>
</dbReference>
<evidence type="ECO:0000259" key="4">
    <source>
        <dbReference type="PROSITE" id="PS51455"/>
    </source>
</evidence>
<dbReference type="GO" id="GO:0010008">
    <property type="term" value="C:endosome membrane"/>
    <property type="evidence" value="ECO:0007669"/>
    <property type="project" value="TreeGrafter"/>
</dbReference>
<organism evidence="5 6">
    <name type="scientific">Hibiscus syriacus</name>
    <name type="common">Rose of Sharon</name>
    <dbReference type="NCBI Taxonomy" id="106335"/>
    <lineage>
        <taxon>Eukaryota</taxon>
        <taxon>Viridiplantae</taxon>
        <taxon>Streptophyta</taxon>
        <taxon>Embryophyta</taxon>
        <taxon>Tracheophyta</taxon>
        <taxon>Spermatophyta</taxon>
        <taxon>Magnoliopsida</taxon>
        <taxon>eudicotyledons</taxon>
        <taxon>Gunneridae</taxon>
        <taxon>Pentapetalae</taxon>
        <taxon>rosids</taxon>
        <taxon>malvids</taxon>
        <taxon>Malvales</taxon>
        <taxon>Malvaceae</taxon>
        <taxon>Malvoideae</taxon>
        <taxon>Hibiscus</taxon>
    </lineage>
</organism>
<evidence type="ECO:0000313" key="5">
    <source>
        <dbReference type="EMBL" id="KAE8667172.1"/>
    </source>
</evidence>
<dbReference type="Gene3D" id="3.30.810.10">
    <property type="entry name" value="2-Layer Sandwich"/>
    <property type="match status" value="1"/>
</dbReference>
<gene>
    <name evidence="5" type="ORF">F3Y22_tig00112443pilonHSYRG00207</name>
</gene>
<keyword evidence="1 2" id="KW-0418">Kinase</keyword>
<sequence length="740" mass="83042">MAALINLWVGIYGMIYWTRVTDVIHVICLRKHILTVIVINKEPLPYLLRNSLKIFYLVKDWAKSGCGTDAYDVPGPMLQAGLQAVAILYIEIVFVSTDWGECLLVFGMLQLTSILSSFHPQKLVADRAEHMFSEVHNSLSKITDKLNAAGAPHSITKTPELRHQIAELEGMLQKEKMEFQESLQKALKRLVKKGELAIDILEINRLWRQLLFQSYMWDHRLVFATNLENYNLQDINMLELGKGSECCDFALADAKLDRGSDQRELNGKTNHSDLVHQEPDTSATSNAVSEDYGILSDTQSMYERLECEKPMENVRRALSEGQFPVIENLSDTLEAAWTGEIQQAAVVPNNISCSLSDSAAFDIAVADSVTDGLDLEVHPEGKIEPKVFHSLSPVWSSKSSENTEDAVSCLKMPFLSFYRSLNKNLLDNASKLDTFTEYDPIYVSSYRQLEVQDGARLLLPVGFNDIVIPVYDDEPTSMISYALASPEYHFQVSDDGNKPKESGDLTSSLSFPESLIQSSLSLNELTFDSHRSLGPTDNIIVSRSSNMDPLCPTKSLHVKVSIGDDGSFDKVKFTVTWYCAKRFKALRRMCCPSGIDFIRSLSRCRKWKAQGGKSNVFFAKTSDDRFIVKQVTKTELESFIKTAPGYFKYMSESISSRSPTCLAKILGIYQVSAKHLKGGKEAKMDVLASDVMDYSLVVGVDEEKHELVVGIIDYMRQYTWDKHFETWVKTSGILGGPKNA</sequence>
<keyword evidence="6" id="KW-1185">Reference proteome</keyword>
<comment type="caution">
    <text evidence="5">The sequence shown here is derived from an EMBL/GenBank/DDBJ whole genome shotgun (WGS) entry which is preliminary data.</text>
</comment>
<dbReference type="InterPro" id="IPR027483">
    <property type="entry name" value="PInositol-4-P-4/5-kinase_C_sf"/>
</dbReference>
<dbReference type="Proteomes" id="UP000436088">
    <property type="component" value="Unassembled WGS sequence"/>
</dbReference>
<dbReference type="PANTHER" id="PTHR45748">
    <property type="entry name" value="1-PHOSPHATIDYLINOSITOL 3-PHOSPHATE 5-KINASE-RELATED"/>
    <property type="match status" value="1"/>
</dbReference>
<reference evidence="5" key="1">
    <citation type="submission" date="2019-09" db="EMBL/GenBank/DDBJ databases">
        <title>Draft genome information of white flower Hibiscus syriacus.</title>
        <authorList>
            <person name="Kim Y.-M."/>
        </authorList>
    </citation>
    <scope>NUCLEOTIDE SEQUENCE [LARGE SCALE GENOMIC DNA]</scope>
    <source>
        <strain evidence="5">YM2019G1</strain>
    </source>
</reference>
<dbReference type="SMART" id="SM00330">
    <property type="entry name" value="PIPKc"/>
    <property type="match status" value="1"/>
</dbReference>
<evidence type="ECO:0000256" key="3">
    <source>
        <dbReference type="SAM" id="MobiDB-lite"/>
    </source>
</evidence>
<accession>A0A6A2WYL3</accession>
<evidence type="ECO:0000313" key="6">
    <source>
        <dbReference type="Proteomes" id="UP000436088"/>
    </source>
</evidence>
<dbReference type="Gene3D" id="3.30.800.10">
    <property type="entry name" value="Phosphatidylinositol Phosphate Kinase II Beta"/>
    <property type="match status" value="1"/>
</dbReference>
<feature type="compositionally biased region" description="Basic and acidic residues" evidence="3">
    <location>
        <begin position="260"/>
        <end position="279"/>
    </location>
</feature>
<keyword evidence="2" id="KW-0547">Nucleotide-binding</keyword>